<gene>
    <name evidence="2" type="ORF">Pmani_013390</name>
</gene>
<reference evidence="2" key="1">
    <citation type="submission" date="2023-11" db="EMBL/GenBank/DDBJ databases">
        <title>Genome assemblies of two species of porcelain crab, Petrolisthes cinctipes and Petrolisthes manimaculis (Anomura: Porcellanidae).</title>
        <authorList>
            <person name="Angst P."/>
        </authorList>
    </citation>
    <scope>NUCLEOTIDE SEQUENCE</scope>
    <source>
        <strain evidence="2">PB745_02</strain>
        <tissue evidence="2">Gill</tissue>
    </source>
</reference>
<accession>A0AAE1PXJ2</accession>
<keyword evidence="3" id="KW-1185">Reference proteome</keyword>
<evidence type="ECO:0000313" key="3">
    <source>
        <dbReference type="Proteomes" id="UP001292094"/>
    </source>
</evidence>
<protein>
    <submittedName>
        <fullName evidence="2">Uncharacterized protein</fullName>
    </submittedName>
</protein>
<dbReference type="EMBL" id="JAWZYT010001114">
    <property type="protein sequence ID" value="KAK4315475.1"/>
    <property type="molecule type" value="Genomic_DNA"/>
</dbReference>
<organism evidence="2 3">
    <name type="scientific">Petrolisthes manimaculis</name>
    <dbReference type="NCBI Taxonomy" id="1843537"/>
    <lineage>
        <taxon>Eukaryota</taxon>
        <taxon>Metazoa</taxon>
        <taxon>Ecdysozoa</taxon>
        <taxon>Arthropoda</taxon>
        <taxon>Crustacea</taxon>
        <taxon>Multicrustacea</taxon>
        <taxon>Malacostraca</taxon>
        <taxon>Eumalacostraca</taxon>
        <taxon>Eucarida</taxon>
        <taxon>Decapoda</taxon>
        <taxon>Pleocyemata</taxon>
        <taxon>Anomura</taxon>
        <taxon>Galatheoidea</taxon>
        <taxon>Porcellanidae</taxon>
        <taxon>Petrolisthes</taxon>
    </lineage>
</organism>
<evidence type="ECO:0000256" key="1">
    <source>
        <dbReference type="SAM" id="MobiDB-lite"/>
    </source>
</evidence>
<feature type="region of interest" description="Disordered" evidence="1">
    <location>
        <begin position="1"/>
        <end position="58"/>
    </location>
</feature>
<dbReference type="Proteomes" id="UP001292094">
    <property type="component" value="Unassembled WGS sequence"/>
</dbReference>
<sequence>MKESDLATPTPNDSQRETGSGCPSQQTQHTHRVPVWLSGWDGSRTTSGAETRKLHGLERPDLKKKEKYGRMKVNVLERVGFEREREREGEL</sequence>
<comment type="caution">
    <text evidence="2">The sequence shown here is derived from an EMBL/GenBank/DDBJ whole genome shotgun (WGS) entry which is preliminary data.</text>
</comment>
<evidence type="ECO:0000313" key="2">
    <source>
        <dbReference type="EMBL" id="KAK4315475.1"/>
    </source>
</evidence>
<feature type="compositionally biased region" description="Polar residues" evidence="1">
    <location>
        <begin position="7"/>
        <end position="28"/>
    </location>
</feature>
<name>A0AAE1PXJ2_9EUCA</name>
<dbReference type="AlphaFoldDB" id="A0AAE1PXJ2"/>
<proteinExistence type="predicted"/>